<keyword evidence="3" id="KW-1185">Reference proteome</keyword>
<dbReference type="Proteomes" id="UP000298424">
    <property type="component" value="Unassembled WGS sequence"/>
</dbReference>
<dbReference type="CDD" id="cd14748">
    <property type="entry name" value="PBP2_UgpB"/>
    <property type="match status" value="1"/>
</dbReference>
<dbReference type="PANTHER" id="PTHR43649:SF12">
    <property type="entry name" value="DIACETYLCHITOBIOSE BINDING PROTEIN DASA"/>
    <property type="match status" value="1"/>
</dbReference>
<dbReference type="InterPro" id="IPR006059">
    <property type="entry name" value="SBP"/>
</dbReference>
<feature type="region of interest" description="Disordered" evidence="1">
    <location>
        <begin position="426"/>
        <end position="452"/>
    </location>
</feature>
<name>A0A4R8ZB14_9MICO</name>
<dbReference type="SUPFAM" id="SSF53850">
    <property type="entry name" value="Periplasmic binding protein-like II"/>
    <property type="match status" value="1"/>
</dbReference>
<sequence length="452" mass="48770">MKLCSSRSSTRRYWGIGKMNNNRAGSRVLAASTAAILIGLLTACGNGAGEATVEDSAYNGEPVTIDFWHGFTGGGAVEAVPELIAKFNEEHETITVKETPTPWDDMSSKMPLAIKSGEGPDVAVLHGDDIATYAVQGQFIEADEIVNSLGYEEGDFPPGLLEAGSYNGSQYALPWSVTPLGIYANVNVLEKAGLGAEAVPTDNASYMEYLEALKDAGIQGQSLDPNMFTGMLMFKTMLWQFGGELFNEEVTEATFNSDAGVKALSWMVDLVDKGYAPKELAGGLNPVIAGENAYYWTGVWNTTNPTLQEVDWVAAAVPQIGDEKAVWSSSTHWVFPKNKNQSPNETAAAAIFVQWMNDHSLDWAGLGELPALNSVREDPALLEQYPRLEPFIDELEYARYEFSAPGTVAAEAPILTALGEALRSEKSPQEALDAAAAESGQILERNRSQYGD</sequence>
<reference evidence="2 3" key="1">
    <citation type="submission" date="2019-03" db="EMBL/GenBank/DDBJ databases">
        <title>Genomics of glacier-inhabiting Cryobacterium strains.</title>
        <authorList>
            <person name="Liu Q."/>
            <person name="Xin Y.-H."/>
        </authorList>
    </citation>
    <scope>NUCLEOTIDE SEQUENCE [LARGE SCALE GENOMIC DNA]</scope>
    <source>
        <strain evidence="2 3">TMT1-1</strain>
    </source>
</reference>
<evidence type="ECO:0000313" key="2">
    <source>
        <dbReference type="EMBL" id="TFD23164.1"/>
    </source>
</evidence>
<evidence type="ECO:0000313" key="3">
    <source>
        <dbReference type="Proteomes" id="UP000298424"/>
    </source>
</evidence>
<dbReference type="Gene3D" id="3.40.190.10">
    <property type="entry name" value="Periplasmic binding protein-like II"/>
    <property type="match status" value="1"/>
</dbReference>
<gene>
    <name evidence="2" type="ORF">E3T27_15895</name>
</gene>
<evidence type="ECO:0000256" key="1">
    <source>
        <dbReference type="SAM" id="MobiDB-lite"/>
    </source>
</evidence>
<dbReference type="Pfam" id="PF13416">
    <property type="entry name" value="SBP_bac_8"/>
    <property type="match status" value="1"/>
</dbReference>
<proteinExistence type="predicted"/>
<dbReference type="PANTHER" id="PTHR43649">
    <property type="entry name" value="ARABINOSE-BINDING PROTEIN-RELATED"/>
    <property type="match status" value="1"/>
</dbReference>
<comment type="caution">
    <text evidence="2">The sequence shown here is derived from an EMBL/GenBank/DDBJ whole genome shotgun (WGS) entry which is preliminary data.</text>
</comment>
<protein>
    <submittedName>
        <fullName evidence="2">ABC transporter substrate-binding protein</fullName>
    </submittedName>
</protein>
<organism evidence="2 3">
    <name type="scientific">Cryobacterium lyxosi</name>
    <dbReference type="NCBI Taxonomy" id="1259228"/>
    <lineage>
        <taxon>Bacteria</taxon>
        <taxon>Bacillati</taxon>
        <taxon>Actinomycetota</taxon>
        <taxon>Actinomycetes</taxon>
        <taxon>Micrococcales</taxon>
        <taxon>Microbacteriaceae</taxon>
        <taxon>Cryobacterium</taxon>
    </lineage>
</organism>
<accession>A0A4R8ZB14</accession>
<dbReference type="AlphaFoldDB" id="A0A4R8ZB14"/>
<dbReference type="OrthoDB" id="2510110at2"/>
<dbReference type="InterPro" id="IPR050490">
    <property type="entry name" value="Bact_solute-bd_prot1"/>
</dbReference>
<dbReference type="EMBL" id="SOGT01000018">
    <property type="protein sequence ID" value="TFD23164.1"/>
    <property type="molecule type" value="Genomic_DNA"/>
</dbReference>